<dbReference type="RefSeq" id="XP_052943092.1">
    <property type="nucleotide sequence ID" value="XM_053090524.1"/>
</dbReference>
<dbReference type="Proteomes" id="UP001164286">
    <property type="component" value="Unassembled WGS sequence"/>
</dbReference>
<dbReference type="GeneID" id="77729729"/>
<gene>
    <name evidence="1" type="ORF">MKK02DRAFT_39294</name>
</gene>
<protein>
    <submittedName>
        <fullName evidence="1">Uncharacterized protein</fullName>
    </submittedName>
</protein>
<dbReference type="EMBL" id="JAKWFO010000011">
    <property type="protein sequence ID" value="KAI9633315.1"/>
    <property type="molecule type" value="Genomic_DNA"/>
</dbReference>
<proteinExistence type="predicted"/>
<dbReference type="AlphaFoldDB" id="A0AA38LRN1"/>
<reference evidence="1" key="1">
    <citation type="journal article" date="2022" name="G3 (Bethesda)">
        <title>High quality genome of the basidiomycete yeast Dioszegia hungarica PDD-24b-2 isolated from cloud water.</title>
        <authorList>
            <person name="Jarrige D."/>
            <person name="Haridas S."/>
            <person name="Bleykasten-Grosshans C."/>
            <person name="Joly M."/>
            <person name="Nadalig T."/>
            <person name="Sancelme M."/>
            <person name="Vuilleumier S."/>
            <person name="Grigoriev I.V."/>
            <person name="Amato P."/>
            <person name="Bringel F."/>
        </authorList>
    </citation>
    <scope>NUCLEOTIDE SEQUENCE</scope>
    <source>
        <strain evidence="1">PDD-24b-2</strain>
    </source>
</reference>
<comment type="caution">
    <text evidence="1">The sequence shown here is derived from an EMBL/GenBank/DDBJ whole genome shotgun (WGS) entry which is preliminary data.</text>
</comment>
<organism evidence="1 2">
    <name type="scientific">Dioszegia hungarica</name>
    <dbReference type="NCBI Taxonomy" id="4972"/>
    <lineage>
        <taxon>Eukaryota</taxon>
        <taxon>Fungi</taxon>
        <taxon>Dikarya</taxon>
        <taxon>Basidiomycota</taxon>
        <taxon>Agaricomycotina</taxon>
        <taxon>Tremellomycetes</taxon>
        <taxon>Tremellales</taxon>
        <taxon>Bulleribasidiaceae</taxon>
        <taxon>Dioszegia</taxon>
    </lineage>
</organism>
<keyword evidence="2" id="KW-1185">Reference proteome</keyword>
<name>A0AA38LRN1_9TREE</name>
<evidence type="ECO:0000313" key="1">
    <source>
        <dbReference type="EMBL" id="KAI9633315.1"/>
    </source>
</evidence>
<evidence type="ECO:0000313" key="2">
    <source>
        <dbReference type="Proteomes" id="UP001164286"/>
    </source>
</evidence>
<accession>A0AA38LRN1</accession>
<sequence length="224" mass="24277">MSDIQSSRLTREDYTALRLGAYENSLHQIAGHVDSGLGNTLEKSLVSKSKSTHSDSGKCLTCEAFKETVNDVTLALIQNIQTALTKFSEPHTSDPGKMTFPTAQPTKGEYKVDGAVTALVRVRRLAAILLDSYHSGDRIGKTVEFAKTACKCRYASSNCAREGSDPDALLHVSAHLLSSVDSAHGHCTVEEITLALHRFVHELKQDTKSGFKFSEPPKKADASA</sequence>